<dbReference type="Proteomes" id="UP000000792">
    <property type="component" value="Chromosome"/>
</dbReference>
<dbReference type="HOGENOM" id="CLU_130779_0_0_2"/>
<dbReference type="InParanoid" id="A9A287"/>
<dbReference type="eggNOG" id="arCOG11448">
    <property type="taxonomic scope" value="Archaea"/>
</dbReference>
<organism evidence="1 2">
    <name type="scientific">Nitrosopumilus maritimus (strain SCM1)</name>
    <dbReference type="NCBI Taxonomy" id="436308"/>
    <lineage>
        <taxon>Archaea</taxon>
        <taxon>Nitrososphaerota</taxon>
        <taxon>Nitrososphaeria</taxon>
        <taxon>Nitrosopumilales</taxon>
        <taxon>Nitrosopumilaceae</taxon>
        <taxon>Nitrosopumilus</taxon>
    </lineage>
</organism>
<protein>
    <recommendedName>
        <fullName evidence="3">SHOCT domain-containing protein</fullName>
    </recommendedName>
</protein>
<proteinExistence type="predicted"/>
<dbReference type="EnsemblBacteria" id="ABX12798">
    <property type="protein sequence ID" value="ABX12798"/>
    <property type="gene ID" value="Nmar_0902"/>
</dbReference>
<accession>A9A287</accession>
<reference evidence="1 2" key="1">
    <citation type="journal article" date="2010" name="Proc. Natl. Acad. Sci. U.S.A.">
        <title>Nitrosopumilus maritimus genome reveals unique mechanisms for nitrification and autotrophy in globally distributed marine crenarchaea.</title>
        <authorList>
            <person name="Walker C.B."/>
            <person name="de la Torre J.R."/>
            <person name="Klotz M.G."/>
            <person name="Urakawa H."/>
            <person name="Pinel N."/>
            <person name="Arp D.J."/>
            <person name="Brochier-Armanet C."/>
            <person name="Chain P.S."/>
            <person name="Chan P.P."/>
            <person name="Gollabgir A."/>
            <person name="Hemp J."/>
            <person name="Hugler M."/>
            <person name="Karr E.A."/>
            <person name="Konneke M."/>
            <person name="Shin M."/>
            <person name="Lawton T.J."/>
            <person name="Lowe T."/>
            <person name="Martens-Habbena W."/>
            <person name="Sayavedra-Soto L.A."/>
            <person name="Lang D."/>
            <person name="Sievert S.M."/>
            <person name="Rosenzweig A.C."/>
            <person name="Manning G."/>
            <person name="Stahl D.A."/>
        </authorList>
    </citation>
    <scope>NUCLEOTIDE SEQUENCE [LARGE SCALE GENOMIC DNA]</scope>
    <source>
        <strain evidence="1 2">SCM1</strain>
    </source>
</reference>
<keyword evidence="2" id="KW-1185">Reference proteome</keyword>
<evidence type="ECO:0000313" key="1">
    <source>
        <dbReference type="EMBL" id="ABX12798.1"/>
    </source>
</evidence>
<evidence type="ECO:0008006" key="3">
    <source>
        <dbReference type="Google" id="ProtNLM"/>
    </source>
</evidence>
<dbReference type="GeneID" id="5774429"/>
<evidence type="ECO:0000313" key="2">
    <source>
        <dbReference type="Proteomes" id="UP000000792"/>
    </source>
</evidence>
<sequence>MSLEKIMMLKSEKSIKEYLQKLPDDTIIKYYLDVEYSPFPILVIEEYTRRFKKKTKNEIIKDLKYQSRLARKKTQELGKMAKRHKLVDDVTKQKSDEIIKHAKKRGFEISQAISKKKEKLATKLKKTAKPGTVKKRISTKLKTSTQKHLEELEKLGELKKQGLITAKEFQDTKKKILAKI</sequence>
<gene>
    <name evidence="1" type="ordered locus">Nmar_0902</name>
</gene>
<dbReference type="AlphaFoldDB" id="A9A287"/>
<name>A9A287_NITMS</name>
<dbReference type="EMBL" id="CP000866">
    <property type="protein sequence ID" value="ABX12798.1"/>
    <property type="molecule type" value="Genomic_DNA"/>
</dbReference>
<dbReference type="KEGG" id="nmr:Nmar_0902"/>
<dbReference type="RefSeq" id="WP_012215285.1">
    <property type="nucleotide sequence ID" value="NC_010085.1"/>
</dbReference>